<organism evidence="1 2">
    <name type="scientific">Trichonephila inaurata madagascariensis</name>
    <dbReference type="NCBI Taxonomy" id="2747483"/>
    <lineage>
        <taxon>Eukaryota</taxon>
        <taxon>Metazoa</taxon>
        <taxon>Ecdysozoa</taxon>
        <taxon>Arthropoda</taxon>
        <taxon>Chelicerata</taxon>
        <taxon>Arachnida</taxon>
        <taxon>Araneae</taxon>
        <taxon>Araneomorphae</taxon>
        <taxon>Entelegynae</taxon>
        <taxon>Araneoidea</taxon>
        <taxon>Nephilidae</taxon>
        <taxon>Trichonephila</taxon>
        <taxon>Trichonephila inaurata</taxon>
    </lineage>
</organism>
<dbReference type="EMBL" id="BMAV01011069">
    <property type="protein sequence ID" value="GFY56621.1"/>
    <property type="molecule type" value="Genomic_DNA"/>
</dbReference>
<protein>
    <recommendedName>
        <fullName evidence="3">DUF4817 domain-containing protein</fullName>
    </recommendedName>
</protein>
<dbReference type="OrthoDB" id="9979538at2759"/>
<keyword evidence="2" id="KW-1185">Reference proteome</keyword>
<gene>
    <name evidence="1" type="primary">OCBIM_22019994mg</name>
    <name evidence="1" type="ORF">TNIN_482881</name>
</gene>
<evidence type="ECO:0000313" key="2">
    <source>
        <dbReference type="Proteomes" id="UP000886998"/>
    </source>
</evidence>
<name>A0A8X6XS73_9ARAC</name>
<dbReference type="AlphaFoldDB" id="A0A8X6XS73"/>
<comment type="caution">
    <text evidence="1">The sequence shown here is derived from an EMBL/GenBank/DDBJ whole genome shotgun (WGS) entry which is preliminary data.</text>
</comment>
<accession>A0A8X6XS73</accession>
<sequence length="105" mass="12292">MAGNLNEDHQRWILKTYWKYEKYAETVLRIWENKLHFPASSRLAIYRIRDKFETTSSVTNAPKSGPPHATLTEENEIMIAFTFVNSPKKSPRLGSWVSRGHHYNV</sequence>
<evidence type="ECO:0000313" key="1">
    <source>
        <dbReference type="EMBL" id="GFY56621.1"/>
    </source>
</evidence>
<dbReference type="Proteomes" id="UP000886998">
    <property type="component" value="Unassembled WGS sequence"/>
</dbReference>
<proteinExistence type="predicted"/>
<evidence type="ECO:0008006" key="3">
    <source>
        <dbReference type="Google" id="ProtNLM"/>
    </source>
</evidence>
<reference evidence="1" key="1">
    <citation type="submission" date="2020-08" db="EMBL/GenBank/DDBJ databases">
        <title>Multicomponent nature underlies the extraordinary mechanical properties of spider dragline silk.</title>
        <authorList>
            <person name="Kono N."/>
            <person name="Nakamura H."/>
            <person name="Mori M."/>
            <person name="Yoshida Y."/>
            <person name="Ohtoshi R."/>
            <person name="Malay A.D."/>
            <person name="Moran D.A.P."/>
            <person name="Tomita M."/>
            <person name="Numata K."/>
            <person name="Arakawa K."/>
        </authorList>
    </citation>
    <scope>NUCLEOTIDE SEQUENCE</scope>
</reference>